<sequence>MNKTYSIGEVAEIFHLSISTLHYYDKKGLLPFVEKNDSGHRAFTESDLQFIQTICCLKDTDMPIKDIRKYINYCMEGPSTIEKRKALLLAHKSQVLAKQEKIIKSLEGIDQKIEHYSLKNADSFIEEQLAYAMKEKRINHLANPFKKVSFSSKQKSP</sequence>
<dbReference type="InterPro" id="IPR000551">
    <property type="entry name" value="MerR-type_HTH_dom"/>
</dbReference>
<evidence type="ECO:0000313" key="3">
    <source>
        <dbReference type="EMBL" id="OQO69759.1"/>
    </source>
</evidence>
<dbReference type="Gene3D" id="1.10.1660.10">
    <property type="match status" value="1"/>
</dbReference>
<dbReference type="STRING" id="112904.BH747_09375"/>
<dbReference type="GO" id="GO:0003677">
    <property type="term" value="F:DNA binding"/>
    <property type="evidence" value="ECO:0007669"/>
    <property type="project" value="UniProtKB-KW"/>
</dbReference>
<keyword evidence="1" id="KW-0238">DNA-binding</keyword>
<dbReference type="CDD" id="cd01109">
    <property type="entry name" value="HTH_YyaN"/>
    <property type="match status" value="1"/>
</dbReference>
<dbReference type="RefSeq" id="WP_081184138.1">
    <property type="nucleotide sequence ID" value="NZ_MJEA01000009.1"/>
</dbReference>
<dbReference type="GO" id="GO:0003700">
    <property type="term" value="F:DNA-binding transcription factor activity"/>
    <property type="evidence" value="ECO:0007669"/>
    <property type="project" value="InterPro"/>
</dbReference>
<dbReference type="InterPro" id="IPR047057">
    <property type="entry name" value="MerR_fam"/>
</dbReference>
<evidence type="ECO:0000259" key="2">
    <source>
        <dbReference type="PROSITE" id="PS50937"/>
    </source>
</evidence>
<dbReference type="Proteomes" id="UP000192477">
    <property type="component" value="Unassembled WGS sequence"/>
</dbReference>
<comment type="caution">
    <text evidence="3">The sequence shown here is derived from an EMBL/GenBank/DDBJ whole genome shotgun (WGS) entry which is preliminary data.</text>
</comment>
<feature type="domain" description="HTH merR-type" evidence="2">
    <location>
        <begin position="4"/>
        <end position="73"/>
    </location>
</feature>
<reference evidence="3 4" key="1">
    <citation type="journal article" date="2017" name="BMC Microbiol.">
        <title>Comparative genomics of Enterococcus spp. isolated from bovine feces.</title>
        <authorList>
            <person name="Beukers A.G."/>
            <person name="Zaheer R."/>
            <person name="Goji N."/>
            <person name="Amoako K.K."/>
            <person name="Chaves A.V."/>
            <person name="Ward M.P."/>
            <person name="McAllister T.A."/>
        </authorList>
    </citation>
    <scope>NUCLEOTIDE SEQUENCE [LARGE SCALE GENOMIC DNA]</scope>
    <source>
        <strain evidence="3 4">F1129D 143</strain>
    </source>
</reference>
<dbReference type="PANTHER" id="PTHR30204:SF82">
    <property type="entry name" value="TRANSCRIPTIONAL REGULATOR, MERR FAMILY"/>
    <property type="match status" value="1"/>
</dbReference>
<dbReference type="SMART" id="SM00422">
    <property type="entry name" value="HTH_MERR"/>
    <property type="match status" value="1"/>
</dbReference>
<dbReference type="AlphaFoldDB" id="A0A1V8YAZ2"/>
<dbReference type="PANTHER" id="PTHR30204">
    <property type="entry name" value="REDOX-CYCLING DRUG-SENSING TRANSCRIPTIONAL ACTIVATOR SOXR"/>
    <property type="match status" value="1"/>
</dbReference>
<evidence type="ECO:0000313" key="4">
    <source>
        <dbReference type="Proteomes" id="UP000192477"/>
    </source>
</evidence>
<proteinExistence type="predicted"/>
<dbReference type="InterPro" id="IPR009061">
    <property type="entry name" value="DNA-bd_dom_put_sf"/>
</dbReference>
<dbReference type="PROSITE" id="PS50937">
    <property type="entry name" value="HTH_MERR_2"/>
    <property type="match status" value="1"/>
</dbReference>
<dbReference type="Pfam" id="PF13411">
    <property type="entry name" value="MerR_1"/>
    <property type="match status" value="1"/>
</dbReference>
<protein>
    <submittedName>
        <fullName evidence="3">MerR family transcriptional regulator</fullName>
    </submittedName>
</protein>
<dbReference type="EMBL" id="MJEA01000009">
    <property type="protein sequence ID" value="OQO69759.1"/>
    <property type="molecule type" value="Genomic_DNA"/>
</dbReference>
<name>A0A1V8YAZ2_9ENTE</name>
<accession>A0A1V8YAZ2</accession>
<dbReference type="OrthoDB" id="9811174at2"/>
<gene>
    <name evidence="3" type="ORF">BH747_09375</name>
</gene>
<evidence type="ECO:0000256" key="1">
    <source>
        <dbReference type="ARBA" id="ARBA00023125"/>
    </source>
</evidence>
<dbReference type="SUPFAM" id="SSF46955">
    <property type="entry name" value="Putative DNA-binding domain"/>
    <property type="match status" value="1"/>
</dbReference>
<organism evidence="3 4">
    <name type="scientific">Enterococcus villorum</name>
    <dbReference type="NCBI Taxonomy" id="112904"/>
    <lineage>
        <taxon>Bacteria</taxon>
        <taxon>Bacillati</taxon>
        <taxon>Bacillota</taxon>
        <taxon>Bacilli</taxon>
        <taxon>Lactobacillales</taxon>
        <taxon>Enterococcaceae</taxon>
        <taxon>Enterococcus</taxon>
    </lineage>
</organism>